<organism evidence="1 2">
    <name type="scientific">Eubacterium plexicaudatum ASF492</name>
    <dbReference type="NCBI Taxonomy" id="1235802"/>
    <lineage>
        <taxon>Bacteria</taxon>
        <taxon>Bacillati</taxon>
        <taxon>Bacillota</taxon>
        <taxon>Clostridia</taxon>
        <taxon>Eubacteriales</taxon>
        <taxon>Eubacteriaceae</taxon>
        <taxon>Eubacterium</taxon>
    </lineage>
</organism>
<dbReference type="STRING" id="1235802.C823_04898"/>
<sequence>MRAEPNEWRPYGKIIYQKQSFIVKQVAMLPEKAAEYDDAPAYTCCPIQSWQHTDFHKLFDDWRKQFAKASGNGICKRIPCICYPDEMTFRSAYLAGLKHGTFMKAMKDNMDNGWEKARIVAHEVVEKAVQSKDLKEICRAVGYPPFIIAALGKALLKFEDGNAIPLIAKFYEEMIKGILYVPLEKPDELAFKISDKTWEVIDATEFNY</sequence>
<name>N2A3F5_9FIRM</name>
<evidence type="ECO:0000313" key="2">
    <source>
        <dbReference type="Proteomes" id="UP000012589"/>
    </source>
</evidence>
<keyword evidence="2" id="KW-1185">Reference proteome</keyword>
<dbReference type="PATRIC" id="fig|1235802.3.peg.5157"/>
<evidence type="ECO:0000313" key="1">
    <source>
        <dbReference type="EMBL" id="EMZ20600.1"/>
    </source>
</evidence>
<accession>N2A3F5</accession>
<proteinExistence type="predicted"/>
<dbReference type="AlphaFoldDB" id="N2A3F5"/>
<gene>
    <name evidence="1" type="ORF">C823_04898</name>
</gene>
<protein>
    <submittedName>
        <fullName evidence="1">Uncharacterized protein</fullName>
    </submittedName>
</protein>
<dbReference type="OrthoDB" id="9824489at2"/>
<dbReference type="Proteomes" id="UP000012589">
    <property type="component" value="Unassembled WGS sequence"/>
</dbReference>
<dbReference type="EMBL" id="AQFT01000141">
    <property type="protein sequence ID" value="EMZ20600.1"/>
    <property type="molecule type" value="Genomic_DNA"/>
</dbReference>
<dbReference type="HOGENOM" id="CLU_1319332_0_0_9"/>
<comment type="caution">
    <text evidence="1">The sequence shown here is derived from an EMBL/GenBank/DDBJ whole genome shotgun (WGS) entry which is preliminary data.</text>
</comment>
<reference evidence="1 2" key="1">
    <citation type="journal article" date="2014" name="Genome Announc.">
        <title>Draft genome sequences of the altered schaedler flora, a defined bacterial community from gnotobiotic mice.</title>
        <authorList>
            <person name="Wannemuehler M.J."/>
            <person name="Overstreet A.M."/>
            <person name="Ward D.V."/>
            <person name="Phillips G.J."/>
        </authorList>
    </citation>
    <scope>NUCLEOTIDE SEQUENCE [LARGE SCALE GENOMIC DNA]</scope>
    <source>
        <strain evidence="1 2">ASF492</strain>
    </source>
</reference>